<evidence type="ECO:0000313" key="14">
    <source>
        <dbReference type="EMBL" id="PIO38101.1"/>
    </source>
</evidence>
<comment type="catalytic activity">
    <reaction evidence="10">
        <text>N(6)-acetyl-L-lysyl-[protein] + H2O = L-lysyl-[protein] + acetate</text>
        <dbReference type="Rhea" id="RHEA:58108"/>
        <dbReference type="Rhea" id="RHEA-COMP:9752"/>
        <dbReference type="Rhea" id="RHEA-COMP:10731"/>
        <dbReference type="ChEBI" id="CHEBI:15377"/>
        <dbReference type="ChEBI" id="CHEBI:29969"/>
        <dbReference type="ChEBI" id="CHEBI:30089"/>
        <dbReference type="ChEBI" id="CHEBI:61930"/>
    </reaction>
    <physiologicalReaction direction="left-to-right" evidence="10">
        <dbReference type="Rhea" id="RHEA:58109"/>
    </physiologicalReaction>
</comment>
<evidence type="ECO:0000256" key="12">
    <source>
        <dbReference type="ARBA" id="ARBA00049416"/>
    </source>
</evidence>
<dbReference type="PANTHER" id="PTHR10625:SF5">
    <property type="entry name" value="HISTONE DEACETYLASE"/>
    <property type="match status" value="1"/>
</dbReference>
<dbReference type="Pfam" id="PF00850">
    <property type="entry name" value="Hist_deacetyl"/>
    <property type="match status" value="1"/>
</dbReference>
<dbReference type="Gene3D" id="3.40.800.20">
    <property type="entry name" value="Histone deacetylase domain"/>
    <property type="match status" value="1"/>
</dbReference>
<evidence type="ECO:0000256" key="5">
    <source>
        <dbReference type="ARBA" id="ARBA00022801"/>
    </source>
</evidence>
<evidence type="ECO:0000256" key="4">
    <source>
        <dbReference type="ARBA" id="ARBA00022491"/>
    </source>
</evidence>
<dbReference type="EC" id="3.5.1.98" evidence="3"/>
<name>A0A2G9SF93_AQUCT</name>
<protein>
    <recommendedName>
        <fullName evidence="3">histone deacetylase</fullName>
        <ecNumber evidence="3">3.5.1.98</ecNumber>
    </recommendedName>
</protein>
<feature type="domain" description="Histone deacetylase" evidence="13">
    <location>
        <begin position="2"/>
        <end position="115"/>
    </location>
</feature>
<evidence type="ECO:0000259" key="13">
    <source>
        <dbReference type="Pfam" id="PF00850"/>
    </source>
</evidence>
<dbReference type="InterPro" id="IPR023801">
    <property type="entry name" value="His_deacetylse_dom"/>
</dbReference>
<gene>
    <name evidence="14" type="ORF">AB205_0063270</name>
</gene>
<dbReference type="GO" id="GO:0141221">
    <property type="term" value="F:histone deacetylase activity, hydrolytic mechanism"/>
    <property type="evidence" value="ECO:0007669"/>
    <property type="project" value="UniProtKB-EC"/>
</dbReference>
<comment type="catalytic activity">
    <reaction evidence="12">
        <text>N(6)-acetyl-L-lysyl-[histone] + H2O = L-lysyl-[histone] + acetate</text>
        <dbReference type="Rhea" id="RHEA:58196"/>
        <dbReference type="Rhea" id="RHEA-COMP:9845"/>
        <dbReference type="Rhea" id="RHEA-COMP:11338"/>
        <dbReference type="ChEBI" id="CHEBI:15377"/>
        <dbReference type="ChEBI" id="CHEBI:29969"/>
        <dbReference type="ChEBI" id="CHEBI:30089"/>
        <dbReference type="ChEBI" id="CHEBI:61930"/>
        <dbReference type="EC" id="3.5.1.98"/>
    </reaction>
    <physiologicalReaction direction="left-to-right" evidence="12">
        <dbReference type="Rhea" id="RHEA:58197"/>
    </physiologicalReaction>
</comment>
<evidence type="ECO:0000256" key="3">
    <source>
        <dbReference type="ARBA" id="ARBA00012111"/>
    </source>
</evidence>
<evidence type="ECO:0000256" key="10">
    <source>
        <dbReference type="ARBA" id="ARBA00049136"/>
    </source>
</evidence>
<keyword evidence="7" id="KW-0805">Transcription regulation</keyword>
<keyword evidence="9" id="KW-0539">Nucleus</keyword>
<evidence type="ECO:0000256" key="6">
    <source>
        <dbReference type="ARBA" id="ARBA00022853"/>
    </source>
</evidence>
<dbReference type="SUPFAM" id="SSF52768">
    <property type="entry name" value="Arginase/deacetylase"/>
    <property type="match status" value="1"/>
</dbReference>
<evidence type="ECO:0000256" key="1">
    <source>
        <dbReference type="ARBA" id="ARBA00004123"/>
    </source>
</evidence>
<dbReference type="AlphaFoldDB" id="A0A2G9SF93"/>
<reference evidence="14" key="1">
    <citation type="submission" date="2017-08" db="EMBL/GenBank/DDBJ databases">
        <title>Assembly of the North American Bullfrog Genome.</title>
        <authorList>
            <person name="Warren R.L."/>
            <person name="Vandervalk B.P."/>
            <person name="Kucuk E."/>
            <person name="Birol I."/>
            <person name="Helbing C."/>
            <person name="Pandoh P."/>
            <person name="Behsaz B."/>
            <person name="Mohamadi H."/>
            <person name="Chu J."/>
            <person name="Jackman S."/>
            <person name="Hammond S.A."/>
            <person name="Veldhoen N."/>
            <person name="Kirk H."/>
            <person name="Zhao Y."/>
            <person name="Coope R."/>
            <person name="Pleasance S."/>
            <person name="Moore R."/>
            <person name="Holt R."/>
        </authorList>
    </citation>
    <scope>NUCLEOTIDE SEQUENCE</scope>
    <source>
        <strain evidence="14">Bruno</strain>
        <tissue evidence="14">Liver</tissue>
    </source>
</reference>
<dbReference type="GO" id="GO:0000118">
    <property type="term" value="C:histone deacetylase complex"/>
    <property type="evidence" value="ECO:0007669"/>
    <property type="project" value="TreeGrafter"/>
</dbReference>
<proteinExistence type="inferred from homology"/>
<comment type="catalytic activity">
    <reaction evidence="11">
        <text>N(6)-(2E)-butenoyl-L-lysyl-[protein] + H2O = (2E)-2-butenoate + L-lysyl-[protein]</text>
        <dbReference type="Rhea" id="RHEA:69172"/>
        <dbReference type="Rhea" id="RHEA-COMP:9752"/>
        <dbReference type="Rhea" id="RHEA-COMP:13707"/>
        <dbReference type="ChEBI" id="CHEBI:15377"/>
        <dbReference type="ChEBI" id="CHEBI:29969"/>
        <dbReference type="ChEBI" id="CHEBI:35899"/>
        <dbReference type="ChEBI" id="CHEBI:137954"/>
    </reaction>
    <physiologicalReaction direction="left-to-right" evidence="11">
        <dbReference type="Rhea" id="RHEA:69173"/>
    </physiologicalReaction>
</comment>
<dbReference type="InterPro" id="IPR023696">
    <property type="entry name" value="Ureohydrolase_dom_sf"/>
</dbReference>
<comment type="similarity">
    <text evidence="2">Belongs to the histone deacetylase family. HD type 2 subfamily.</text>
</comment>
<comment type="subcellular location">
    <subcellularLocation>
        <location evidence="1">Nucleus</location>
    </subcellularLocation>
</comment>
<dbReference type="EMBL" id="KV924674">
    <property type="protein sequence ID" value="PIO38101.1"/>
    <property type="molecule type" value="Genomic_DNA"/>
</dbReference>
<keyword evidence="4" id="KW-0678">Repressor</keyword>
<evidence type="ECO:0000256" key="11">
    <source>
        <dbReference type="ARBA" id="ARBA00049193"/>
    </source>
</evidence>
<dbReference type="GO" id="GO:0040029">
    <property type="term" value="P:epigenetic regulation of gene expression"/>
    <property type="evidence" value="ECO:0007669"/>
    <property type="project" value="TreeGrafter"/>
</dbReference>
<dbReference type="PANTHER" id="PTHR10625">
    <property type="entry name" value="HISTONE DEACETYLASE HDAC1-RELATED"/>
    <property type="match status" value="1"/>
</dbReference>
<organism evidence="14">
    <name type="scientific">Aquarana catesbeiana</name>
    <name type="common">American bullfrog</name>
    <name type="synonym">Rana catesbeiana</name>
    <dbReference type="NCBI Taxonomy" id="8400"/>
    <lineage>
        <taxon>Eukaryota</taxon>
        <taxon>Metazoa</taxon>
        <taxon>Chordata</taxon>
        <taxon>Craniata</taxon>
        <taxon>Vertebrata</taxon>
        <taxon>Euteleostomi</taxon>
        <taxon>Amphibia</taxon>
        <taxon>Batrachia</taxon>
        <taxon>Anura</taxon>
        <taxon>Neobatrachia</taxon>
        <taxon>Ranoidea</taxon>
        <taxon>Ranidae</taxon>
        <taxon>Aquarana</taxon>
    </lineage>
</organism>
<keyword evidence="8" id="KW-0804">Transcription</keyword>
<evidence type="ECO:0000256" key="9">
    <source>
        <dbReference type="ARBA" id="ARBA00023242"/>
    </source>
</evidence>
<keyword evidence="6" id="KW-0156">Chromatin regulator</keyword>
<dbReference type="OrthoDB" id="5232919at2759"/>
<accession>A0A2G9SF93</accession>
<keyword evidence="5" id="KW-0378">Hydrolase</keyword>
<evidence type="ECO:0000256" key="2">
    <source>
        <dbReference type="ARBA" id="ARBA00007738"/>
    </source>
</evidence>
<evidence type="ECO:0000256" key="8">
    <source>
        <dbReference type="ARBA" id="ARBA00023163"/>
    </source>
</evidence>
<sequence length="206" mass="21859">MKVGSSAGLGFNVNVAFTGGVDPPMGDAEYLAAFRTVVLPIAREFSPDVVLVSAGFDAVEGHPSPLGGYNVSAKCFGYLTKQLMELAAGRVVLALEGGHDLTAICDASESCVSALLGNELEPISESVLQQRPNSNAVNSLEKVIQIHSEYWPCLHNAVSTISYSLVEAQKCENEEAETVTAMASLSVGVCPERRTEDEPMDEEPPL</sequence>
<evidence type="ECO:0000256" key="7">
    <source>
        <dbReference type="ARBA" id="ARBA00023015"/>
    </source>
</evidence>
<dbReference type="InterPro" id="IPR037138">
    <property type="entry name" value="His_deacetylse_dom_sf"/>
</dbReference>